<dbReference type="Pfam" id="PF05096">
    <property type="entry name" value="Glu_cyclase_2"/>
    <property type="match status" value="1"/>
</dbReference>
<dbReference type="PANTHER" id="PTHR31270:SF1">
    <property type="entry name" value="GLUTAMINYL-PEPTIDE CYCLOTRANSFERASE"/>
    <property type="match status" value="1"/>
</dbReference>
<evidence type="ECO:0000313" key="2">
    <source>
        <dbReference type="Proteomes" id="UP000184050"/>
    </source>
</evidence>
<keyword evidence="2" id="KW-1185">Reference proteome</keyword>
<dbReference type="EMBL" id="FQZE01000008">
    <property type="protein sequence ID" value="SHI94937.1"/>
    <property type="molecule type" value="Genomic_DNA"/>
</dbReference>
<dbReference type="Gene3D" id="2.130.10.10">
    <property type="entry name" value="YVTN repeat-like/Quinoprotein amine dehydrogenase"/>
    <property type="match status" value="1"/>
</dbReference>
<dbReference type="RefSeq" id="WP_073167813.1">
    <property type="nucleotide sequence ID" value="NZ_FQZE01000008.1"/>
</dbReference>
<dbReference type="PROSITE" id="PS51257">
    <property type="entry name" value="PROKAR_LIPOPROTEIN"/>
    <property type="match status" value="1"/>
</dbReference>
<dbReference type="PANTHER" id="PTHR31270">
    <property type="entry name" value="GLUTAMINYL-PEPTIDE CYCLOTRANSFERASE"/>
    <property type="match status" value="1"/>
</dbReference>
<dbReference type="InterPro" id="IPR015943">
    <property type="entry name" value="WD40/YVTN_repeat-like_dom_sf"/>
</dbReference>
<gene>
    <name evidence="1" type="ORF">SAMN05444280_10899</name>
</gene>
<proteinExistence type="predicted"/>
<name>A0A1M6FB93_9BACT</name>
<organism evidence="1 2">
    <name type="scientific">Tangfeifania diversioriginum</name>
    <dbReference type="NCBI Taxonomy" id="1168035"/>
    <lineage>
        <taxon>Bacteria</taxon>
        <taxon>Pseudomonadati</taxon>
        <taxon>Bacteroidota</taxon>
        <taxon>Bacteroidia</taxon>
        <taxon>Marinilabiliales</taxon>
        <taxon>Prolixibacteraceae</taxon>
        <taxon>Tangfeifania</taxon>
    </lineage>
</organism>
<accession>A0A1M6FB93</accession>
<dbReference type="STRING" id="1168035.SAMN05444280_10899"/>
<dbReference type="AlphaFoldDB" id="A0A1M6FB93"/>
<dbReference type="SUPFAM" id="SSF63825">
    <property type="entry name" value="YWTD domain"/>
    <property type="match status" value="1"/>
</dbReference>
<dbReference type="Proteomes" id="UP000184050">
    <property type="component" value="Unassembled WGS sequence"/>
</dbReference>
<reference evidence="1 2" key="1">
    <citation type="submission" date="2016-11" db="EMBL/GenBank/DDBJ databases">
        <authorList>
            <person name="Jaros S."/>
            <person name="Januszkiewicz K."/>
            <person name="Wedrychowicz H."/>
        </authorList>
    </citation>
    <scope>NUCLEOTIDE SEQUENCE [LARGE SCALE GENOMIC DNA]</scope>
    <source>
        <strain evidence="1 2">DSM 27063</strain>
    </source>
</reference>
<evidence type="ECO:0000313" key="1">
    <source>
        <dbReference type="EMBL" id="SHI94937.1"/>
    </source>
</evidence>
<sequence length="357" mass="41059">MNRTFFPTVLIIFLFVTFISCSNKPKRSRKPVSSITIEPNARNYIYGNSVAVDVKTKLRNGEIDNIKLYYEDELIKESSDLEFRAENVVLKNVGRNTFRAVAMKTDSVSNTRVISVNVVSEIEPQQFTYKTINNFPHNNSFYTQGLEFHQGFLYEGTGENGSSGLFKIDLKSGNSLQEYLLDEKYFGEGITILNDKIYQLTYRAQKGFVYNLIDFALIDSFEYKSQQGWGLTNDGQNLIMSNGSHEIIWLDPENYSEIKRIQVANNKGIINNINELEYIDGKLFANIYTTEMIIEIDPETGKVFSEINMNGILNLYQKPGEKIDYMNGIAWDAENDRLFVTGKWWPRVFEIELVPSE</sequence>
<dbReference type="GO" id="GO:0016603">
    <property type="term" value="F:glutaminyl-peptide cyclotransferase activity"/>
    <property type="evidence" value="ECO:0007669"/>
    <property type="project" value="InterPro"/>
</dbReference>
<keyword evidence="1" id="KW-0808">Transferase</keyword>
<protein>
    <submittedName>
        <fullName evidence="1">Glutamine cyclotransferase</fullName>
    </submittedName>
</protein>
<dbReference type="OrthoDB" id="9783700at2"/>
<dbReference type="InterPro" id="IPR007788">
    <property type="entry name" value="QCT"/>
</dbReference>